<organism evidence="2 3">
    <name type="scientific">Apiospora phragmitis</name>
    <dbReference type="NCBI Taxonomy" id="2905665"/>
    <lineage>
        <taxon>Eukaryota</taxon>
        <taxon>Fungi</taxon>
        <taxon>Dikarya</taxon>
        <taxon>Ascomycota</taxon>
        <taxon>Pezizomycotina</taxon>
        <taxon>Sordariomycetes</taxon>
        <taxon>Xylariomycetidae</taxon>
        <taxon>Amphisphaeriales</taxon>
        <taxon>Apiosporaceae</taxon>
        <taxon>Apiospora</taxon>
    </lineage>
</organism>
<feature type="compositionally biased region" description="Polar residues" evidence="1">
    <location>
        <begin position="1"/>
        <end position="10"/>
    </location>
</feature>
<dbReference type="PANTHER" id="PTHR40619:SF3">
    <property type="entry name" value="FUNGAL STAND N-TERMINAL GOODBYE DOMAIN-CONTAINING PROTEIN"/>
    <property type="match status" value="1"/>
</dbReference>
<dbReference type="EMBL" id="JAQQWL010000010">
    <property type="protein sequence ID" value="KAK8054512.1"/>
    <property type="molecule type" value="Genomic_DNA"/>
</dbReference>
<proteinExistence type="predicted"/>
<sequence>MADRQSNPPTDSGPRNGDPAFVLHSPAVDFIENRGSEYHPALDATMCRYSPKQGKFMPLVSSSAAMHIPGSSNITIPIPAGPVSPQPRPTPGSVGEMGFWAEVFPEAMKRLIQEALSYSGPYRQQWGIWHLGVWPDVPAKLDMARRDYEQFNGQQSIGKFRRRLRHSLDKAAVPLQQGLKLVPDIEIASPVVGAIELLVDAYRQAATVRETVHSGFDDLPETFVRIEFYMKSYPKDENILAVSIDLVLAIFKAIEEAIGFYTSAQAKHAGLAILTGEEYQQKLLRSLKEISVCSGRLESRASMSFTHRVISGVWPSTSVQHSYQIATTANYQLHSRERHSWQQIVPCIGVNYPSFQMTMLLASHMLRSCKTTGQPIKFSAQSYMGSEKETGRASG</sequence>
<dbReference type="PANTHER" id="PTHR40619">
    <property type="entry name" value="FUNGAL STAND N-TERMINAL GOODBYE DOMAIN-CONTAINING PROTEIN"/>
    <property type="match status" value="1"/>
</dbReference>
<comment type="caution">
    <text evidence="2">The sequence shown here is derived from an EMBL/GenBank/DDBJ whole genome shotgun (WGS) entry which is preliminary data.</text>
</comment>
<dbReference type="Proteomes" id="UP001480595">
    <property type="component" value="Unassembled WGS sequence"/>
</dbReference>
<reference evidence="2 3" key="1">
    <citation type="submission" date="2023-01" db="EMBL/GenBank/DDBJ databases">
        <title>Analysis of 21 Apiospora genomes using comparative genomics revels a genus with tremendous synthesis potential of carbohydrate active enzymes and secondary metabolites.</title>
        <authorList>
            <person name="Sorensen T."/>
        </authorList>
    </citation>
    <scope>NUCLEOTIDE SEQUENCE [LARGE SCALE GENOMIC DNA]</scope>
    <source>
        <strain evidence="2 3">CBS 135458</strain>
    </source>
</reference>
<protein>
    <submittedName>
        <fullName evidence="2">Uncharacterized protein</fullName>
    </submittedName>
</protein>
<keyword evidence="3" id="KW-1185">Reference proteome</keyword>
<evidence type="ECO:0000256" key="1">
    <source>
        <dbReference type="SAM" id="MobiDB-lite"/>
    </source>
</evidence>
<dbReference type="GeneID" id="92094051"/>
<gene>
    <name evidence="2" type="ORF">PG994_009579</name>
</gene>
<accession>A0ABR1U6K9</accession>
<name>A0ABR1U6K9_9PEZI</name>
<dbReference type="RefSeq" id="XP_066713158.1">
    <property type="nucleotide sequence ID" value="XM_066860988.1"/>
</dbReference>
<feature type="region of interest" description="Disordered" evidence="1">
    <location>
        <begin position="1"/>
        <end position="21"/>
    </location>
</feature>
<evidence type="ECO:0000313" key="2">
    <source>
        <dbReference type="EMBL" id="KAK8054512.1"/>
    </source>
</evidence>
<evidence type="ECO:0000313" key="3">
    <source>
        <dbReference type="Proteomes" id="UP001480595"/>
    </source>
</evidence>